<keyword evidence="2" id="KW-1185">Reference proteome</keyword>
<protein>
    <submittedName>
        <fullName evidence="1">Carboxymuconolactone decarboxylase family protein</fullName>
    </submittedName>
</protein>
<gene>
    <name evidence="1" type="ORF">D9V37_08900</name>
</gene>
<organism evidence="1 2">
    <name type="scientific">Nocardioides mangrovicus</name>
    <dbReference type="NCBI Taxonomy" id="2478913"/>
    <lineage>
        <taxon>Bacteria</taxon>
        <taxon>Bacillati</taxon>
        <taxon>Actinomycetota</taxon>
        <taxon>Actinomycetes</taxon>
        <taxon>Propionibacteriales</taxon>
        <taxon>Nocardioidaceae</taxon>
        <taxon>Nocardioides</taxon>
    </lineage>
</organism>
<comment type="caution">
    <text evidence="1">The sequence shown here is derived from an EMBL/GenBank/DDBJ whole genome shotgun (WGS) entry which is preliminary data.</text>
</comment>
<dbReference type="Proteomes" id="UP000281708">
    <property type="component" value="Unassembled WGS sequence"/>
</dbReference>
<dbReference type="InterPro" id="IPR029032">
    <property type="entry name" value="AhpD-like"/>
</dbReference>
<dbReference type="RefSeq" id="WP_121805742.1">
    <property type="nucleotide sequence ID" value="NZ_RDBE01000006.1"/>
</dbReference>
<evidence type="ECO:0000313" key="1">
    <source>
        <dbReference type="EMBL" id="RLV49978.1"/>
    </source>
</evidence>
<accession>A0A3L8P6A7</accession>
<dbReference type="EMBL" id="RDBE01000006">
    <property type="protein sequence ID" value="RLV49978.1"/>
    <property type="molecule type" value="Genomic_DNA"/>
</dbReference>
<proteinExistence type="predicted"/>
<dbReference type="OrthoDB" id="949132at2"/>
<evidence type="ECO:0000313" key="2">
    <source>
        <dbReference type="Proteomes" id="UP000281708"/>
    </source>
</evidence>
<dbReference type="PANTHER" id="PTHR34846:SF11">
    <property type="entry name" value="4-CARBOXYMUCONOLACTONE DECARBOXYLASE FAMILY PROTEIN (AFU_ORTHOLOGUE AFUA_6G11590)"/>
    <property type="match status" value="1"/>
</dbReference>
<dbReference type="SUPFAM" id="SSF69118">
    <property type="entry name" value="AhpD-like"/>
    <property type="match status" value="1"/>
</dbReference>
<dbReference type="AlphaFoldDB" id="A0A3L8P6A7"/>
<dbReference type="PANTHER" id="PTHR34846">
    <property type="entry name" value="4-CARBOXYMUCONOLACTONE DECARBOXYLASE FAMILY PROTEIN (AFU_ORTHOLOGUE AFUA_6G11590)"/>
    <property type="match status" value="1"/>
</dbReference>
<name>A0A3L8P6A7_9ACTN</name>
<dbReference type="Gene3D" id="1.20.1290.10">
    <property type="entry name" value="AhpD-like"/>
    <property type="match status" value="1"/>
</dbReference>
<reference evidence="1 2" key="1">
    <citation type="submission" date="2018-10" db="EMBL/GenBank/DDBJ databases">
        <title>Marmoricola sp. 4Q3S-7 whole genome shotgun sequence.</title>
        <authorList>
            <person name="Li F."/>
        </authorList>
    </citation>
    <scope>NUCLEOTIDE SEQUENCE [LARGE SCALE GENOMIC DNA]</scope>
    <source>
        <strain evidence="1 2">4Q3S-7</strain>
    </source>
</reference>
<sequence>MSAAPRGTRLAKLDPAALQPDAAELYASIARGPRAQGPQLFALLDEDGGLEGPFNAMLLSPRVGAALQAVGAAVRYGTALSDRAREIAILVVAARWDSDFERYAHEAVGRAAGLSDEAISAIRAGEPLVVEDPDEALVARLTTRLAHDGDLDDAEYAEAVTALGEAQLFELLTLVGYYATLALQLRVFRVAAPDV</sequence>